<gene>
    <name evidence="1" type="ORF">SCALOS_LOCUS441</name>
</gene>
<evidence type="ECO:0000313" key="2">
    <source>
        <dbReference type="Proteomes" id="UP000789860"/>
    </source>
</evidence>
<reference evidence="1" key="1">
    <citation type="submission" date="2021-06" db="EMBL/GenBank/DDBJ databases">
        <authorList>
            <person name="Kallberg Y."/>
            <person name="Tangrot J."/>
            <person name="Rosling A."/>
        </authorList>
    </citation>
    <scope>NUCLEOTIDE SEQUENCE</scope>
    <source>
        <strain evidence="1">AU212A</strain>
    </source>
</reference>
<proteinExistence type="predicted"/>
<accession>A0ACA9JVD0</accession>
<comment type="caution">
    <text evidence="1">The sequence shown here is derived from an EMBL/GenBank/DDBJ whole genome shotgun (WGS) entry which is preliminary data.</text>
</comment>
<evidence type="ECO:0000313" key="1">
    <source>
        <dbReference type="EMBL" id="CAG8438383.1"/>
    </source>
</evidence>
<organism evidence="1 2">
    <name type="scientific">Scutellospora calospora</name>
    <dbReference type="NCBI Taxonomy" id="85575"/>
    <lineage>
        <taxon>Eukaryota</taxon>
        <taxon>Fungi</taxon>
        <taxon>Fungi incertae sedis</taxon>
        <taxon>Mucoromycota</taxon>
        <taxon>Glomeromycotina</taxon>
        <taxon>Glomeromycetes</taxon>
        <taxon>Diversisporales</taxon>
        <taxon>Gigasporaceae</taxon>
        <taxon>Scutellospora</taxon>
    </lineage>
</organism>
<name>A0ACA9JVD0_9GLOM</name>
<dbReference type="Proteomes" id="UP000789860">
    <property type="component" value="Unassembled WGS sequence"/>
</dbReference>
<dbReference type="EMBL" id="CAJVPM010000211">
    <property type="protein sequence ID" value="CAG8438383.1"/>
    <property type="molecule type" value="Genomic_DNA"/>
</dbReference>
<protein>
    <submittedName>
        <fullName evidence="1">10971_t:CDS:1</fullName>
    </submittedName>
</protein>
<keyword evidence="2" id="KW-1185">Reference proteome</keyword>
<sequence length="269" mass="30452">MDNTVGQKDSQGNEDEVVSYKNESENVKEVNKVVGKRTEGKDSTISNTYSESTSTQKDITGDTSQSSTTEIPAKVTCEPDPLEPQRQDIITSLPKSSVNQLITTSNSTSTPYKPNNMFFKNENLVASDLQTFSHLNSDNDKKLSEISEDVLIIKKESSDQYETSIPLNVLSSNINKNIVPPKQIIRIERDYTRGEMCQFQSAFPLEIEGRVNPRQFQQTINGLNELLTKALNPKYNWFDNCLTCVTIYVSTLCIRPHYEKIMKIELYTI</sequence>